<dbReference type="EMBL" id="GBXM01020971">
    <property type="protein sequence ID" value="JAH87606.1"/>
    <property type="molecule type" value="Transcribed_RNA"/>
</dbReference>
<reference evidence="1" key="1">
    <citation type="submission" date="2014-11" db="EMBL/GenBank/DDBJ databases">
        <authorList>
            <person name="Amaro Gonzalez C."/>
        </authorList>
    </citation>
    <scope>NUCLEOTIDE SEQUENCE</scope>
</reference>
<accession>A0A0E9WBC7</accession>
<proteinExistence type="predicted"/>
<reference evidence="1" key="2">
    <citation type="journal article" date="2015" name="Fish Shellfish Immunol.">
        <title>Early steps in the European eel (Anguilla anguilla)-Vibrio vulnificus interaction in the gills: Role of the RtxA13 toxin.</title>
        <authorList>
            <person name="Callol A."/>
            <person name="Pajuelo D."/>
            <person name="Ebbesson L."/>
            <person name="Teles M."/>
            <person name="MacKenzie S."/>
            <person name="Amaro C."/>
        </authorList>
    </citation>
    <scope>NUCLEOTIDE SEQUENCE</scope>
</reference>
<organism evidence="1">
    <name type="scientific">Anguilla anguilla</name>
    <name type="common">European freshwater eel</name>
    <name type="synonym">Muraena anguilla</name>
    <dbReference type="NCBI Taxonomy" id="7936"/>
    <lineage>
        <taxon>Eukaryota</taxon>
        <taxon>Metazoa</taxon>
        <taxon>Chordata</taxon>
        <taxon>Craniata</taxon>
        <taxon>Vertebrata</taxon>
        <taxon>Euteleostomi</taxon>
        <taxon>Actinopterygii</taxon>
        <taxon>Neopterygii</taxon>
        <taxon>Teleostei</taxon>
        <taxon>Anguilliformes</taxon>
        <taxon>Anguillidae</taxon>
        <taxon>Anguilla</taxon>
    </lineage>
</organism>
<protein>
    <submittedName>
        <fullName evidence="1">Uncharacterized protein</fullName>
    </submittedName>
</protein>
<name>A0A0E9WBC7_ANGAN</name>
<evidence type="ECO:0000313" key="1">
    <source>
        <dbReference type="EMBL" id="JAH87606.1"/>
    </source>
</evidence>
<dbReference type="AlphaFoldDB" id="A0A0E9WBC7"/>
<sequence>MVETGHYVMDVCLVCAPKVTRWKRIPCSEIVGLQPNFQTQEVMTSYAISASKSNIFSCPH</sequence>